<evidence type="ECO:0000256" key="1">
    <source>
        <dbReference type="SAM" id="Phobius"/>
    </source>
</evidence>
<dbReference type="Proteomes" id="UP001328107">
    <property type="component" value="Unassembled WGS sequence"/>
</dbReference>
<keyword evidence="1" id="KW-1133">Transmembrane helix</keyword>
<proteinExistence type="predicted"/>
<keyword evidence="1" id="KW-0472">Membrane</keyword>
<dbReference type="Pfam" id="PF10318">
    <property type="entry name" value="7TM_GPCR_Srh"/>
    <property type="match status" value="1"/>
</dbReference>
<keyword evidence="1" id="KW-0812">Transmembrane</keyword>
<dbReference type="InterPro" id="IPR019422">
    <property type="entry name" value="7TM_GPCR_serpentine_rcpt_Srh"/>
</dbReference>
<feature type="non-terminal residue" evidence="2">
    <location>
        <position position="105"/>
    </location>
</feature>
<organism evidence="2 3">
    <name type="scientific">Pristionchus mayeri</name>
    <dbReference type="NCBI Taxonomy" id="1317129"/>
    <lineage>
        <taxon>Eukaryota</taxon>
        <taxon>Metazoa</taxon>
        <taxon>Ecdysozoa</taxon>
        <taxon>Nematoda</taxon>
        <taxon>Chromadorea</taxon>
        <taxon>Rhabditida</taxon>
        <taxon>Rhabditina</taxon>
        <taxon>Diplogasteromorpha</taxon>
        <taxon>Diplogasteroidea</taxon>
        <taxon>Neodiplogasteridae</taxon>
        <taxon>Pristionchus</taxon>
    </lineage>
</organism>
<dbReference type="EMBL" id="BTRK01000005">
    <property type="protein sequence ID" value="GMR56213.1"/>
    <property type="molecule type" value="Genomic_DNA"/>
</dbReference>
<keyword evidence="3" id="KW-1185">Reference proteome</keyword>
<evidence type="ECO:0008006" key="4">
    <source>
        <dbReference type="Google" id="ProtNLM"/>
    </source>
</evidence>
<protein>
    <recommendedName>
        <fullName evidence="4">G protein-coupled receptor</fullName>
    </recommendedName>
</protein>
<evidence type="ECO:0000313" key="3">
    <source>
        <dbReference type="Proteomes" id="UP001328107"/>
    </source>
</evidence>
<gene>
    <name evidence="2" type="ORF">PMAYCL1PPCAC_26408</name>
</gene>
<comment type="caution">
    <text evidence="2">The sequence shown here is derived from an EMBL/GenBank/DDBJ whole genome shotgun (WGS) entry which is preliminary data.</text>
</comment>
<feature type="transmembrane region" description="Helical" evidence="1">
    <location>
        <begin position="26"/>
        <end position="50"/>
    </location>
</feature>
<dbReference type="AlphaFoldDB" id="A0AAN5D450"/>
<evidence type="ECO:0000313" key="2">
    <source>
        <dbReference type="EMBL" id="GMR56213.1"/>
    </source>
</evidence>
<accession>A0AAN5D450</accession>
<reference evidence="3" key="1">
    <citation type="submission" date="2022-10" db="EMBL/GenBank/DDBJ databases">
        <title>Genome assembly of Pristionchus species.</title>
        <authorList>
            <person name="Yoshida K."/>
            <person name="Sommer R.J."/>
        </authorList>
    </citation>
    <scope>NUCLEOTIDE SEQUENCE [LARGE SCALE GENOMIC DNA]</scope>
    <source>
        <strain evidence="3">RS5460</strain>
    </source>
</reference>
<name>A0AAN5D450_9BILA</name>
<sequence length="105" mass="12375">MSDSWDQEILDRVACFAFDNMYLFRVYGMTLPTFVTVFLIVITRHIFSMLNRFKHMSTRTKEKHRILTRSLIIQALLPVLIVIIPFCGMMGFTLFIPPTYYETIS</sequence>
<feature type="transmembrane region" description="Helical" evidence="1">
    <location>
        <begin position="71"/>
        <end position="96"/>
    </location>
</feature>